<evidence type="ECO:0000313" key="7">
    <source>
        <dbReference type="Proteomes" id="UP001500683"/>
    </source>
</evidence>
<accession>A0ABP7VL38</accession>
<sequence length="281" mass="31041">MVTYLGDVTDDDLAFKALADPTRRFLLDLLFARDGRTLGELESQVAMTRFGVAKHLRVLEDAGLVVTRRSGREKLHFLNPVPIRLIHDRWIDKYTEQSAAALADLKRELEQQAMATTTDTGSGTVEGDAVVQVYRVYIRATPEAIWDAITKPEWTEKFGFRSPVEYDLRPGGTFRAMASDAMKQHGAPDVVLDGEVIEADPPRRLVQTWRALFMGEGFTRLTYEIEEDGSGVCTLTVTHDVTGAPQTAAQGAGQIPQAGGGWNQVLSDLKTLLETGQSLYN</sequence>
<keyword evidence="4" id="KW-0804">Transcription</keyword>
<dbReference type="InterPro" id="IPR023393">
    <property type="entry name" value="START-like_dom_sf"/>
</dbReference>
<dbReference type="PROSITE" id="PS50987">
    <property type="entry name" value="HTH_ARSR_2"/>
    <property type="match status" value="1"/>
</dbReference>
<dbReference type="EMBL" id="BAAAZG010000016">
    <property type="protein sequence ID" value="GAA4069657.1"/>
    <property type="molecule type" value="Genomic_DNA"/>
</dbReference>
<evidence type="ECO:0000313" key="6">
    <source>
        <dbReference type="EMBL" id="GAA4069657.1"/>
    </source>
</evidence>
<dbReference type="CDD" id="cd00090">
    <property type="entry name" value="HTH_ARSR"/>
    <property type="match status" value="1"/>
</dbReference>
<dbReference type="InterPro" id="IPR011991">
    <property type="entry name" value="ArsR-like_HTH"/>
</dbReference>
<dbReference type="InterPro" id="IPR013538">
    <property type="entry name" value="ASHA1/2-like_C"/>
</dbReference>
<dbReference type="SUPFAM" id="SSF55961">
    <property type="entry name" value="Bet v1-like"/>
    <property type="match status" value="1"/>
</dbReference>
<comment type="caution">
    <text evidence="6">The sequence shown here is derived from an EMBL/GenBank/DDBJ whole genome shotgun (WGS) entry which is preliminary data.</text>
</comment>
<dbReference type="Pfam" id="PF08327">
    <property type="entry name" value="AHSA1"/>
    <property type="match status" value="1"/>
</dbReference>
<evidence type="ECO:0000259" key="5">
    <source>
        <dbReference type="PROSITE" id="PS50987"/>
    </source>
</evidence>
<evidence type="ECO:0000256" key="3">
    <source>
        <dbReference type="ARBA" id="ARBA00023125"/>
    </source>
</evidence>
<dbReference type="InterPro" id="IPR036390">
    <property type="entry name" value="WH_DNA-bd_sf"/>
</dbReference>
<dbReference type="PRINTS" id="PR00778">
    <property type="entry name" value="HTHARSR"/>
</dbReference>
<keyword evidence="2" id="KW-0805">Transcription regulation</keyword>
<dbReference type="NCBIfam" id="NF033788">
    <property type="entry name" value="HTH_metalloreg"/>
    <property type="match status" value="1"/>
</dbReference>
<dbReference type="PANTHER" id="PTHR33154">
    <property type="entry name" value="TRANSCRIPTIONAL REGULATOR, ARSR FAMILY"/>
    <property type="match status" value="1"/>
</dbReference>
<keyword evidence="3" id="KW-0238">DNA-binding</keyword>
<name>A0ABP7VL38_9ACTN</name>
<dbReference type="Pfam" id="PF12840">
    <property type="entry name" value="HTH_20"/>
    <property type="match status" value="1"/>
</dbReference>
<dbReference type="Gene3D" id="3.30.530.20">
    <property type="match status" value="1"/>
</dbReference>
<organism evidence="6 7">
    <name type="scientific">Actinomadura miaoliensis</name>
    <dbReference type="NCBI Taxonomy" id="430685"/>
    <lineage>
        <taxon>Bacteria</taxon>
        <taxon>Bacillati</taxon>
        <taxon>Actinomycetota</taxon>
        <taxon>Actinomycetes</taxon>
        <taxon>Streptosporangiales</taxon>
        <taxon>Thermomonosporaceae</taxon>
        <taxon>Actinomadura</taxon>
    </lineage>
</organism>
<comment type="similarity">
    <text evidence="1">Belongs to the AHA1 family.</text>
</comment>
<evidence type="ECO:0000256" key="2">
    <source>
        <dbReference type="ARBA" id="ARBA00023015"/>
    </source>
</evidence>
<dbReference type="CDD" id="cd08893">
    <property type="entry name" value="SRPBCC_CalC_Aha1-like_GntR-HTH"/>
    <property type="match status" value="1"/>
</dbReference>
<evidence type="ECO:0000256" key="1">
    <source>
        <dbReference type="ARBA" id="ARBA00006817"/>
    </source>
</evidence>
<gene>
    <name evidence="6" type="ORF">GCM10022214_26170</name>
</gene>
<keyword evidence="7" id="KW-1185">Reference proteome</keyword>
<protein>
    <submittedName>
        <fullName evidence="6">SRPBCC domain-containing protein</fullName>
    </submittedName>
</protein>
<dbReference type="InterPro" id="IPR001845">
    <property type="entry name" value="HTH_ArsR_DNA-bd_dom"/>
</dbReference>
<proteinExistence type="inferred from homology"/>
<dbReference type="SUPFAM" id="SSF46785">
    <property type="entry name" value="Winged helix' DNA-binding domain"/>
    <property type="match status" value="1"/>
</dbReference>
<reference evidence="7" key="1">
    <citation type="journal article" date="2019" name="Int. J. Syst. Evol. Microbiol.">
        <title>The Global Catalogue of Microorganisms (GCM) 10K type strain sequencing project: providing services to taxonomists for standard genome sequencing and annotation.</title>
        <authorList>
            <consortium name="The Broad Institute Genomics Platform"/>
            <consortium name="The Broad Institute Genome Sequencing Center for Infectious Disease"/>
            <person name="Wu L."/>
            <person name="Ma J."/>
        </authorList>
    </citation>
    <scope>NUCLEOTIDE SEQUENCE [LARGE SCALE GENOMIC DNA]</scope>
    <source>
        <strain evidence="7">JCM 16702</strain>
    </source>
</reference>
<feature type="domain" description="HTH arsR-type" evidence="5">
    <location>
        <begin position="5"/>
        <end position="98"/>
    </location>
</feature>
<dbReference type="PANTHER" id="PTHR33154:SF33">
    <property type="entry name" value="TRANSCRIPTIONAL REPRESSOR SDPR"/>
    <property type="match status" value="1"/>
</dbReference>
<dbReference type="Proteomes" id="UP001500683">
    <property type="component" value="Unassembled WGS sequence"/>
</dbReference>
<dbReference type="SMART" id="SM00418">
    <property type="entry name" value="HTH_ARSR"/>
    <property type="match status" value="1"/>
</dbReference>
<dbReference type="InterPro" id="IPR036388">
    <property type="entry name" value="WH-like_DNA-bd_sf"/>
</dbReference>
<dbReference type="Gene3D" id="1.10.10.10">
    <property type="entry name" value="Winged helix-like DNA-binding domain superfamily/Winged helix DNA-binding domain"/>
    <property type="match status" value="1"/>
</dbReference>
<evidence type="ECO:0000256" key="4">
    <source>
        <dbReference type="ARBA" id="ARBA00023163"/>
    </source>
</evidence>
<dbReference type="InterPro" id="IPR051081">
    <property type="entry name" value="HTH_MetalResp_TranReg"/>
</dbReference>